<evidence type="ECO:0000256" key="7">
    <source>
        <dbReference type="ARBA" id="ARBA00022777"/>
    </source>
</evidence>
<keyword evidence="10 12" id="KW-0472">Membrane</keyword>
<dbReference type="InterPro" id="IPR003661">
    <property type="entry name" value="HisK_dim/P_dom"/>
</dbReference>
<dbReference type="InterPro" id="IPR003660">
    <property type="entry name" value="HAMP_dom"/>
</dbReference>
<sequence length="399" mass="43022">MSTPANAQRAPVRAWWRPGIGMRLLVAQTMVLLAGAVTTWIVAAIVGPPLFRDHLRQAGVAPHSAEQHHAEEAYQYAMVAAVGGALAVSALAAFAVSWYISRRLQRSVTEVASAATAVADGRYTVRVAPPHLGQDFDALAAAFNQMAGRLQAVDATRRHLFADLAHEIRTPVAVLEAYMEAVEDGVEKLTPTTTAMLRDQTRRLVRFAQDAAALSQAEESSASMTTTDTDIAELVRTAVSAAAKRYRAKQVTLATHLPPRVPAVSGDPQRLAQVMANLLDNALRHTPPHGHVDVRVHIDRHQLEVSISDTGEGIPAQHLPHVFERFYRVEAERIHDKSGAGIGLAIAKALVEAHGGSITARSQGPGTGATFIITLPVATSERRRPDLPRPESQDLHVRP</sequence>
<dbReference type="SMART" id="SM00388">
    <property type="entry name" value="HisKA"/>
    <property type="match status" value="1"/>
</dbReference>
<dbReference type="Gene3D" id="1.10.287.130">
    <property type="match status" value="1"/>
</dbReference>
<dbReference type="EC" id="2.7.13.3" evidence="3"/>
<evidence type="ECO:0000313" key="16">
    <source>
        <dbReference type="Proteomes" id="UP000192411"/>
    </source>
</evidence>
<feature type="domain" description="Histidine kinase" evidence="13">
    <location>
        <begin position="163"/>
        <end position="379"/>
    </location>
</feature>
<keyword evidence="6 12" id="KW-0812">Transmembrane</keyword>
<evidence type="ECO:0000256" key="9">
    <source>
        <dbReference type="ARBA" id="ARBA00023012"/>
    </source>
</evidence>
<name>A0A1X0JRR2_9MYCO</name>
<dbReference type="RefSeq" id="WP_083126141.1">
    <property type="nucleotide sequence ID" value="NZ_MVIM01000006.1"/>
</dbReference>
<proteinExistence type="predicted"/>
<accession>A0A1X0JRR2</accession>
<dbReference type="CDD" id="cd06225">
    <property type="entry name" value="HAMP"/>
    <property type="match status" value="1"/>
</dbReference>
<dbReference type="InterPro" id="IPR036890">
    <property type="entry name" value="HATPase_C_sf"/>
</dbReference>
<keyword evidence="9" id="KW-0902">Two-component regulatory system</keyword>
<dbReference type="PANTHER" id="PTHR45436">
    <property type="entry name" value="SENSOR HISTIDINE KINASE YKOH"/>
    <property type="match status" value="1"/>
</dbReference>
<evidence type="ECO:0000259" key="13">
    <source>
        <dbReference type="PROSITE" id="PS50109"/>
    </source>
</evidence>
<dbReference type="InterPro" id="IPR036097">
    <property type="entry name" value="HisK_dim/P_sf"/>
</dbReference>
<protein>
    <recommendedName>
        <fullName evidence="3">histidine kinase</fullName>
        <ecNumber evidence="3">2.7.13.3</ecNumber>
    </recommendedName>
</protein>
<dbReference type="GO" id="GO:0000155">
    <property type="term" value="F:phosphorelay sensor kinase activity"/>
    <property type="evidence" value="ECO:0007669"/>
    <property type="project" value="InterPro"/>
</dbReference>
<dbReference type="GO" id="GO:0005886">
    <property type="term" value="C:plasma membrane"/>
    <property type="evidence" value="ECO:0007669"/>
    <property type="project" value="UniProtKB-SubCell"/>
</dbReference>
<dbReference type="SMART" id="SM00304">
    <property type="entry name" value="HAMP"/>
    <property type="match status" value="1"/>
</dbReference>
<dbReference type="STRING" id="75922.BST47_14260"/>
<dbReference type="Pfam" id="PF02518">
    <property type="entry name" value="HATPase_c"/>
    <property type="match status" value="1"/>
</dbReference>
<keyword evidence="8 12" id="KW-1133">Transmembrane helix</keyword>
<feature type="region of interest" description="Disordered" evidence="11">
    <location>
        <begin position="380"/>
        <end position="399"/>
    </location>
</feature>
<organism evidence="15 16">
    <name type="scientific">Mycolicibacterium tusciae</name>
    <dbReference type="NCBI Taxonomy" id="75922"/>
    <lineage>
        <taxon>Bacteria</taxon>
        <taxon>Bacillati</taxon>
        <taxon>Actinomycetota</taxon>
        <taxon>Actinomycetes</taxon>
        <taxon>Mycobacteriales</taxon>
        <taxon>Mycobacteriaceae</taxon>
        <taxon>Mycolicibacterium</taxon>
    </lineage>
</organism>
<dbReference type="CDD" id="cd00075">
    <property type="entry name" value="HATPase"/>
    <property type="match status" value="1"/>
</dbReference>
<reference evidence="15 16" key="1">
    <citation type="submission" date="2017-02" db="EMBL/GenBank/DDBJ databases">
        <title>The new phylogeny of genus Mycobacterium.</title>
        <authorList>
            <person name="Tortoli E."/>
            <person name="Trovato A."/>
            <person name="Cirillo D.M."/>
        </authorList>
    </citation>
    <scope>NUCLEOTIDE SEQUENCE [LARGE SCALE GENOMIC DNA]</scope>
    <source>
        <strain evidence="15 16">DSM 44338</strain>
    </source>
</reference>
<dbReference type="InterPro" id="IPR005467">
    <property type="entry name" value="His_kinase_dom"/>
</dbReference>
<dbReference type="FunFam" id="3.30.565.10:FF:000006">
    <property type="entry name" value="Sensor histidine kinase WalK"/>
    <property type="match status" value="1"/>
</dbReference>
<dbReference type="AlphaFoldDB" id="A0A1X0JRR2"/>
<evidence type="ECO:0000256" key="4">
    <source>
        <dbReference type="ARBA" id="ARBA00022553"/>
    </source>
</evidence>
<gene>
    <name evidence="15" type="ORF">BST47_14260</name>
</gene>
<dbReference type="InterPro" id="IPR003594">
    <property type="entry name" value="HATPase_dom"/>
</dbReference>
<dbReference type="Pfam" id="PF00512">
    <property type="entry name" value="HisKA"/>
    <property type="match status" value="1"/>
</dbReference>
<evidence type="ECO:0000256" key="2">
    <source>
        <dbReference type="ARBA" id="ARBA00004236"/>
    </source>
</evidence>
<comment type="catalytic activity">
    <reaction evidence="1">
        <text>ATP + protein L-histidine = ADP + protein N-phospho-L-histidine.</text>
        <dbReference type="EC" id="2.7.13.3"/>
    </reaction>
</comment>
<dbReference type="EMBL" id="MVIM01000006">
    <property type="protein sequence ID" value="ORB65245.1"/>
    <property type="molecule type" value="Genomic_DNA"/>
</dbReference>
<dbReference type="PANTHER" id="PTHR45436:SF5">
    <property type="entry name" value="SENSOR HISTIDINE KINASE TRCS"/>
    <property type="match status" value="1"/>
</dbReference>
<evidence type="ECO:0000256" key="3">
    <source>
        <dbReference type="ARBA" id="ARBA00012438"/>
    </source>
</evidence>
<dbReference type="SUPFAM" id="SSF158472">
    <property type="entry name" value="HAMP domain-like"/>
    <property type="match status" value="1"/>
</dbReference>
<dbReference type="Pfam" id="PF00672">
    <property type="entry name" value="HAMP"/>
    <property type="match status" value="1"/>
</dbReference>
<dbReference type="SMART" id="SM00387">
    <property type="entry name" value="HATPase_c"/>
    <property type="match status" value="1"/>
</dbReference>
<feature type="transmembrane region" description="Helical" evidence="12">
    <location>
        <begin position="20"/>
        <end position="46"/>
    </location>
</feature>
<evidence type="ECO:0000259" key="14">
    <source>
        <dbReference type="PROSITE" id="PS50885"/>
    </source>
</evidence>
<evidence type="ECO:0000256" key="12">
    <source>
        <dbReference type="SAM" id="Phobius"/>
    </source>
</evidence>
<dbReference type="SUPFAM" id="SSF47384">
    <property type="entry name" value="Homodimeric domain of signal transducing histidine kinase"/>
    <property type="match status" value="1"/>
</dbReference>
<dbReference type="PROSITE" id="PS50885">
    <property type="entry name" value="HAMP"/>
    <property type="match status" value="1"/>
</dbReference>
<comment type="caution">
    <text evidence="15">The sequence shown here is derived from an EMBL/GenBank/DDBJ whole genome shotgun (WGS) entry which is preliminary data.</text>
</comment>
<keyword evidence="4" id="KW-0597">Phosphoprotein</keyword>
<feature type="transmembrane region" description="Helical" evidence="12">
    <location>
        <begin position="76"/>
        <end position="100"/>
    </location>
</feature>
<evidence type="ECO:0000256" key="11">
    <source>
        <dbReference type="SAM" id="MobiDB-lite"/>
    </source>
</evidence>
<evidence type="ECO:0000256" key="10">
    <source>
        <dbReference type="ARBA" id="ARBA00023136"/>
    </source>
</evidence>
<keyword evidence="7 15" id="KW-0418">Kinase</keyword>
<evidence type="ECO:0000256" key="8">
    <source>
        <dbReference type="ARBA" id="ARBA00022989"/>
    </source>
</evidence>
<dbReference type="OrthoDB" id="9757990at2"/>
<evidence type="ECO:0000256" key="1">
    <source>
        <dbReference type="ARBA" id="ARBA00000085"/>
    </source>
</evidence>
<dbReference type="InterPro" id="IPR050428">
    <property type="entry name" value="TCS_sensor_his_kinase"/>
</dbReference>
<dbReference type="PROSITE" id="PS50109">
    <property type="entry name" value="HIS_KIN"/>
    <property type="match status" value="1"/>
</dbReference>
<dbReference type="CDD" id="cd00082">
    <property type="entry name" value="HisKA"/>
    <property type="match status" value="1"/>
</dbReference>
<feature type="domain" description="HAMP" evidence="14">
    <location>
        <begin position="102"/>
        <end position="155"/>
    </location>
</feature>
<dbReference type="Proteomes" id="UP000192411">
    <property type="component" value="Unassembled WGS sequence"/>
</dbReference>
<evidence type="ECO:0000256" key="6">
    <source>
        <dbReference type="ARBA" id="ARBA00022692"/>
    </source>
</evidence>
<evidence type="ECO:0000256" key="5">
    <source>
        <dbReference type="ARBA" id="ARBA00022679"/>
    </source>
</evidence>
<dbReference type="Gene3D" id="3.30.565.10">
    <property type="entry name" value="Histidine kinase-like ATPase, C-terminal domain"/>
    <property type="match status" value="1"/>
</dbReference>
<evidence type="ECO:0000313" key="15">
    <source>
        <dbReference type="EMBL" id="ORB65245.1"/>
    </source>
</evidence>
<comment type="subcellular location">
    <subcellularLocation>
        <location evidence="2">Cell membrane</location>
    </subcellularLocation>
</comment>
<keyword evidence="5" id="KW-0808">Transferase</keyword>
<keyword evidence="16" id="KW-1185">Reference proteome</keyword>
<dbReference type="InterPro" id="IPR004358">
    <property type="entry name" value="Sig_transdc_His_kin-like_C"/>
</dbReference>
<dbReference type="Gene3D" id="6.10.340.10">
    <property type="match status" value="1"/>
</dbReference>
<dbReference type="SUPFAM" id="SSF55874">
    <property type="entry name" value="ATPase domain of HSP90 chaperone/DNA topoisomerase II/histidine kinase"/>
    <property type="match status" value="1"/>
</dbReference>
<dbReference type="PRINTS" id="PR00344">
    <property type="entry name" value="BCTRLSENSOR"/>
</dbReference>